<comment type="caution">
    <text evidence="1">The sequence shown here is derived from an EMBL/GenBank/DDBJ whole genome shotgun (WGS) entry which is preliminary data.</text>
</comment>
<gene>
    <name evidence="1" type="ORF">PUND_05634</name>
</gene>
<keyword evidence="2" id="KW-1185">Reference proteome</keyword>
<accession>A0ABN0NKB9</accession>
<dbReference type="Proteomes" id="UP000016534">
    <property type="component" value="Unassembled WGS sequence"/>
</dbReference>
<evidence type="ECO:0000313" key="2">
    <source>
        <dbReference type="Proteomes" id="UP000016534"/>
    </source>
</evidence>
<dbReference type="EMBL" id="AHCF02000009">
    <property type="protein sequence ID" value="ERG61955.1"/>
    <property type="molecule type" value="Genomic_DNA"/>
</dbReference>
<organism evidence="1 2">
    <name type="scientific">Pseudoalteromonas undina</name>
    <dbReference type="NCBI Taxonomy" id="43660"/>
    <lineage>
        <taxon>Bacteria</taxon>
        <taxon>Pseudomonadati</taxon>
        <taxon>Pseudomonadota</taxon>
        <taxon>Gammaproteobacteria</taxon>
        <taxon>Alteromonadales</taxon>
        <taxon>Pseudoalteromonadaceae</taxon>
        <taxon>Pseudoalteromonas</taxon>
    </lineage>
</organism>
<name>A0ABN0NKB9_9GAMM</name>
<protein>
    <recommendedName>
        <fullName evidence="3">Extracellular protein</fullName>
    </recommendedName>
</protein>
<sequence>MSKKNFFSVIALACVGIYTLFTHYTSKPTIENIDGLNQAKSVKQITSLELTAADMTQELESTQLKTVATSNTSSQPLPTITSVAYLPNIVKNTQPVAQYNGDLNNHQAYQDFHLEQQRQLEQRFVVAAKAKILKLEDLLAKGRQKKLSQEQLQVAIDKINALKQMQIDLKD</sequence>
<evidence type="ECO:0000313" key="1">
    <source>
        <dbReference type="EMBL" id="ERG61955.1"/>
    </source>
</evidence>
<reference evidence="1" key="1">
    <citation type="journal article" date="2012" name="J. Bacteriol.">
        <title>Genome sequences of type strains of seven species of the marine bacterium Pseudoalteromonas.</title>
        <authorList>
            <person name="Xie B.B."/>
            <person name="Shu Y.L."/>
            <person name="Qin Q.L."/>
            <person name="Rong J.C."/>
            <person name="Zhang X.Y."/>
            <person name="Chen X.L."/>
            <person name="Shi M."/>
            <person name="He H.L."/>
            <person name="Zhou B.C."/>
            <person name="Zhang Y.Z."/>
        </authorList>
    </citation>
    <scope>NUCLEOTIDE SEQUENCE [LARGE SCALE GENOMIC DNA]</scope>
    <source>
        <strain evidence="1">NCIMB 2128</strain>
    </source>
</reference>
<proteinExistence type="predicted"/>
<reference evidence="1" key="2">
    <citation type="submission" date="2013-04" db="EMBL/GenBank/DDBJ databases">
        <title>Genome sequence of Pseudoalteromonas undina.</title>
        <authorList>
            <person name="Xie B.-B."/>
            <person name="Rong J.-C."/>
            <person name="Qin Q.-L."/>
            <person name="Shu Y.-L."/>
            <person name="Zhang Y.-Z."/>
        </authorList>
    </citation>
    <scope>NUCLEOTIDE SEQUENCE</scope>
    <source>
        <strain evidence="1">NCIMB 2128</strain>
    </source>
</reference>
<evidence type="ECO:0008006" key="3">
    <source>
        <dbReference type="Google" id="ProtNLM"/>
    </source>
</evidence>